<dbReference type="InterPro" id="IPR002059">
    <property type="entry name" value="CSP_DNA-bd"/>
</dbReference>
<dbReference type="PRINTS" id="PR00050">
    <property type="entry name" value="COLDSHOCK"/>
</dbReference>
<dbReference type="CDD" id="cd04458">
    <property type="entry name" value="CSP_CDS"/>
    <property type="match status" value="1"/>
</dbReference>
<evidence type="ECO:0000313" key="4">
    <source>
        <dbReference type="Proteomes" id="UP000694413"/>
    </source>
</evidence>
<dbReference type="PROSITE" id="PS51857">
    <property type="entry name" value="CSD_2"/>
    <property type="match status" value="1"/>
</dbReference>
<dbReference type="Proteomes" id="UP000694413">
    <property type="component" value="Unassembled WGS sequence"/>
</dbReference>
<proteinExistence type="predicted"/>
<dbReference type="Ensembl" id="ENSZALT00000022102.1">
    <property type="protein sequence ID" value="ENSZALP00000016536.1"/>
    <property type="gene ID" value="ENSZALG00000013415.1"/>
</dbReference>
<feature type="region of interest" description="Disordered" evidence="1">
    <location>
        <begin position="340"/>
        <end position="404"/>
    </location>
</feature>
<reference evidence="3" key="1">
    <citation type="submission" date="2025-08" db="UniProtKB">
        <authorList>
            <consortium name="Ensembl"/>
        </authorList>
    </citation>
    <scope>IDENTIFICATION</scope>
</reference>
<protein>
    <recommendedName>
        <fullName evidence="2">CSD domain-containing protein</fullName>
    </recommendedName>
</protein>
<evidence type="ECO:0000313" key="3">
    <source>
        <dbReference type="Ensembl" id="ENSZALP00000016536.1"/>
    </source>
</evidence>
<keyword evidence="4" id="KW-1185">Reference proteome</keyword>
<dbReference type="PANTHER" id="PTHR11544">
    <property type="entry name" value="COLD SHOCK DOMAIN CONTAINING PROTEINS"/>
    <property type="match status" value="1"/>
</dbReference>
<dbReference type="Gene3D" id="2.40.50.140">
    <property type="entry name" value="Nucleic acid-binding proteins"/>
    <property type="match status" value="1"/>
</dbReference>
<dbReference type="SMART" id="SM00357">
    <property type="entry name" value="CSP"/>
    <property type="match status" value="1"/>
</dbReference>
<feature type="compositionally biased region" description="Basic and acidic residues" evidence="1">
    <location>
        <begin position="393"/>
        <end position="404"/>
    </location>
</feature>
<dbReference type="InterPro" id="IPR011129">
    <property type="entry name" value="CSD"/>
</dbReference>
<dbReference type="GO" id="GO:0003676">
    <property type="term" value="F:nucleic acid binding"/>
    <property type="evidence" value="ECO:0007669"/>
    <property type="project" value="InterPro"/>
</dbReference>
<evidence type="ECO:0000259" key="2">
    <source>
        <dbReference type="PROSITE" id="PS51857"/>
    </source>
</evidence>
<dbReference type="Pfam" id="PF00313">
    <property type="entry name" value="CSD"/>
    <property type="match status" value="1"/>
</dbReference>
<dbReference type="InterPro" id="IPR012340">
    <property type="entry name" value="NA-bd_OB-fold"/>
</dbReference>
<organism evidence="3 4">
    <name type="scientific">Zonotrichia albicollis</name>
    <name type="common">White-throated sparrow</name>
    <name type="synonym">Fringilla albicollis</name>
    <dbReference type="NCBI Taxonomy" id="44394"/>
    <lineage>
        <taxon>Eukaryota</taxon>
        <taxon>Metazoa</taxon>
        <taxon>Chordata</taxon>
        <taxon>Craniata</taxon>
        <taxon>Vertebrata</taxon>
        <taxon>Euteleostomi</taxon>
        <taxon>Archelosauria</taxon>
        <taxon>Archosauria</taxon>
        <taxon>Dinosauria</taxon>
        <taxon>Saurischia</taxon>
        <taxon>Theropoda</taxon>
        <taxon>Coelurosauria</taxon>
        <taxon>Aves</taxon>
        <taxon>Neognathae</taxon>
        <taxon>Neoaves</taxon>
        <taxon>Telluraves</taxon>
        <taxon>Australaves</taxon>
        <taxon>Passeriformes</taxon>
        <taxon>Passerellidae</taxon>
        <taxon>Zonotrichia</taxon>
    </lineage>
</organism>
<reference evidence="3" key="2">
    <citation type="submission" date="2025-09" db="UniProtKB">
        <authorList>
            <consortium name="Ensembl"/>
        </authorList>
    </citation>
    <scope>IDENTIFICATION</scope>
</reference>
<feature type="region of interest" description="Disordered" evidence="1">
    <location>
        <begin position="220"/>
        <end position="293"/>
    </location>
</feature>
<evidence type="ECO:0000256" key="1">
    <source>
        <dbReference type="SAM" id="MobiDB-lite"/>
    </source>
</evidence>
<sequence>MVETAWQGPWGLPFCPLLPTPPPAVVFTSVAIVQQDVARVARAVSLRTGLPACWSSVPRSGSPPCGKPTATPPALSKARVSRPMLAVQPAPQQPAARGWGAAVAGQCPQTGTDPWEGARPQHGRQRRERKALCTAAHQQRVQKHQHKPTGKGKKVLAMNILGTVKWFNVKNKYGFITRDGNTEPMFVHQTAIKMNNPQKYLHSLGDGEIVEFNVIQGRKGPQTADVTGRGGVPVQGSKHAPNCKHTKYYPHHRSPPHTYQRHRTQNKQPPSPSNSLKARRAQNTGMLSCIQKPVSIMKEPSSTISSTSSHTPIPVAFLPPSHFPLFHFIVLLPLFYEKTNKQTPHPQKNHTTPPKNPKTKPNNKSPKQQTKRPNRSLNKQTNTTNKPNQTKKKISERMFKNIWQ</sequence>
<feature type="compositionally biased region" description="Basic residues" evidence="1">
    <location>
        <begin position="241"/>
        <end position="265"/>
    </location>
</feature>
<dbReference type="InterPro" id="IPR050181">
    <property type="entry name" value="Cold_shock_domain"/>
</dbReference>
<dbReference type="SUPFAM" id="SSF50249">
    <property type="entry name" value="Nucleic acid-binding proteins"/>
    <property type="match status" value="1"/>
</dbReference>
<name>A0A8D2N519_ZONAL</name>
<feature type="compositionally biased region" description="Low complexity" evidence="1">
    <location>
        <begin position="378"/>
        <end position="388"/>
    </location>
</feature>
<accession>A0A8D2N519</accession>
<feature type="compositionally biased region" description="Low complexity" evidence="1">
    <location>
        <begin position="349"/>
        <end position="368"/>
    </location>
</feature>
<dbReference type="AlphaFoldDB" id="A0A8D2N519"/>
<feature type="domain" description="CSD" evidence="2">
    <location>
        <begin position="159"/>
        <end position="228"/>
    </location>
</feature>
<feature type="compositionally biased region" description="Polar residues" evidence="1">
    <location>
        <begin position="273"/>
        <end position="286"/>
    </location>
</feature>